<proteinExistence type="predicted"/>
<dbReference type="GeneID" id="25570022"/>
<organism evidence="2 3">
    <name type="scientific">Thecamonas trahens ATCC 50062</name>
    <dbReference type="NCBI Taxonomy" id="461836"/>
    <lineage>
        <taxon>Eukaryota</taxon>
        <taxon>Apusozoa</taxon>
        <taxon>Apusomonadida</taxon>
        <taxon>Apusomonadidae</taxon>
        <taxon>Thecamonas</taxon>
    </lineage>
</organism>
<sequence length="524" mass="53880">MSCTASDVQAGVSCTLSCPDPQQVPTPYAKRTDTCNGASFPNGPWPTTCRHPPVAVTIGAASASAVSVSDPTGLDTVAFGVTNALGSPVTTSGTIEVSVLNVTFPAASISSGESCTMSSASSCTLAAPVFSSFGYYVLAVAYTQTSPDFDTYPPTAALATPATSPAITVRVELALLVSSITTGENIAFASIVHGAPSSASISLDASLSTCEFATPPPVQVEANAVNTLFTYTAGVDFESMTGPNPCVLVWTSDDDPSFSTPPFTLTVTDVDEPALLSMSQTLATLTEPGNVTVTITVADVDTGADPVLILGSQPNGVRVFHAPGSDPSALVLVDTTPFVFPAPVVRRSPSTSSSLLCPAPTPRRSTLPTTTYPGSEPRSRPLRSTFRVLTRSTWSSVRRACVSAPTRASSLTCRTCARPARRGRTTIQPAAPFHVCRASRACTAPVAPPNPRLMTAGGSFRRASSPRARQPTSAAVATSAHVATSAFGVRIAFLASSKSRACASHAQTLARCLLSCSLPSCSSS</sequence>
<dbReference type="RefSeq" id="XP_013755765.1">
    <property type="nucleotide sequence ID" value="XM_013900311.1"/>
</dbReference>
<protein>
    <submittedName>
        <fullName evidence="2">Uncharacterized protein</fullName>
    </submittedName>
</protein>
<accession>A0A0L0DK98</accession>
<dbReference type="EMBL" id="GL349470">
    <property type="protein sequence ID" value="KNC51793.1"/>
    <property type="molecule type" value="Genomic_DNA"/>
</dbReference>
<gene>
    <name evidence="2" type="ORF">AMSG_12107</name>
</gene>
<dbReference type="AlphaFoldDB" id="A0A0L0DK98"/>
<name>A0A0L0DK98_THETB</name>
<evidence type="ECO:0000256" key="1">
    <source>
        <dbReference type="SAM" id="MobiDB-lite"/>
    </source>
</evidence>
<feature type="region of interest" description="Disordered" evidence="1">
    <location>
        <begin position="348"/>
        <end position="381"/>
    </location>
</feature>
<evidence type="ECO:0000313" key="2">
    <source>
        <dbReference type="EMBL" id="KNC51793.1"/>
    </source>
</evidence>
<reference evidence="2 3" key="1">
    <citation type="submission" date="2010-05" db="EMBL/GenBank/DDBJ databases">
        <title>The Genome Sequence of Thecamonas trahens ATCC 50062.</title>
        <authorList>
            <consortium name="The Broad Institute Genome Sequencing Platform"/>
            <person name="Russ C."/>
            <person name="Cuomo C."/>
            <person name="Shea T."/>
            <person name="Young S.K."/>
            <person name="Zeng Q."/>
            <person name="Koehrsen M."/>
            <person name="Haas B."/>
            <person name="Borodovsky M."/>
            <person name="Guigo R."/>
            <person name="Alvarado L."/>
            <person name="Berlin A."/>
            <person name="Bochicchio J."/>
            <person name="Borenstein D."/>
            <person name="Chapman S."/>
            <person name="Chen Z."/>
            <person name="Freedman E."/>
            <person name="Gellesch M."/>
            <person name="Goldberg J."/>
            <person name="Griggs A."/>
            <person name="Gujja S."/>
            <person name="Heilman E."/>
            <person name="Heiman D."/>
            <person name="Hepburn T."/>
            <person name="Howarth C."/>
            <person name="Jen D."/>
            <person name="Larson L."/>
            <person name="Mehta T."/>
            <person name="Park D."/>
            <person name="Pearson M."/>
            <person name="Roberts A."/>
            <person name="Saif S."/>
            <person name="Shenoy N."/>
            <person name="Sisk P."/>
            <person name="Stolte C."/>
            <person name="Sykes S."/>
            <person name="Thomson T."/>
            <person name="Walk T."/>
            <person name="White J."/>
            <person name="Yandava C."/>
            <person name="Burger G."/>
            <person name="Gray M.W."/>
            <person name="Holland P.W.H."/>
            <person name="King N."/>
            <person name="Lang F.B.F."/>
            <person name="Roger A.J."/>
            <person name="Ruiz-Trillo I."/>
            <person name="Lander E."/>
            <person name="Nusbaum C."/>
        </authorList>
    </citation>
    <scope>NUCLEOTIDE SEQUENCE [LARGE SCALE GENOMIC DNA]</scope>
    <source>
        <strain evidence="2 3">ATCC 50062</strain>
    </source>
</reference>
<keyword evidence="3" id="KW-1185">Reference proteome</keyword>
<evidence type="ECO:0000313" key="3">
    <source>
        <dbReference type="Proteomes" id="UP000054408"/>
    </source>
</evidence>
<feature type="compositionally biased region" description="Low complexity" evidence="1">
    <location>
        <begin position="348"/>
        <end position="373"/>
    </location>
</feature>
<dbReference type="Proteomes" id="UP000054408">
    <property type="component" value="Unassembled WGS sequence"/>
</dbReference>